<dbReference type="EMBL" id="JAIWYP010000009">
    <property type="protein sequence ID" value="KAH3774235.1"/>
    <property type="molecule type" value="Genomic_DNA"/>
</dbReference>
<gene>
    <name evidence="1" type="ORF">DPMN_175610</name>
</gene>
<organism evidence="1 2">
    <name type="scientific">Dreissena polymorpha</name>
    <name type="common">Zebra mussel</name>
    <name type="synonym">Mytilus polymorpha</name>
    <dbReference type="NCBI Taxonomy" id="45954"/>
    <lineage>
        <taxon>Eukaryota</taxon>
        <taxon>Metazoa</taxon>
        <taxon>Spiralia</taxon>
        <taxon>Lophotrochozoa</taxon>
        <taxon>Mollusca</taxon>
        <taxon>Bivalvia</taxon>
        <taxon>Autobranchia</taxon>
        <taxon>Heteroconchia</taxon>
        <taxon>Euheterodonta</taxon>
        <taxon>Imparidentia</taxon>
        <taxon>Neoheterodontei</taxon>
        <taxon>Myida</taxon>
        <taxon>Dreissenoidea</taxon>
        <taxon>Dreissenidae</taxon>
        <taxon>Dreissena</taxon>
    </lineage>
</organism>
<evidence type="ECO:0000313" key="2">
    <source>
        <dbReference type="Proteomes" id="UP000828390"/>
    </source>
</evidence>
<comment type="caution">
    <text evidence="1">The sequence shown here is derived from an EMBL/GenBank/DDBJ whole genome shotgun (WGS) entry which is preliminary data.</text>
</comment>
<proteinExistence type="predicted"/>
<keyword evidence="2" id="KW-1185">Reference proteome</keyword>
<dbReference type="AlphaFoldDB" id="A0A9D4E877"/>
<evidence type="ECO:0000313" key="1">
    <source>
        <dbReference type="EMBL" id="KAH3774235.1"/>
    </source>
</evidence>
<protein>
    <submittedName>
        <fullName evidence="1">Uncharacterized protein</fullName>
    </submittedName>
</protein>
<reference evidence="1" key="1">
    <citation type="journal article" date="2019" name="bioRxiv">
        <title>The Genome of the Zebra Mussel, Dreissena polymorpha: A Resource for Invasive Species Research.</title>
        <authorList>
            <person name="McCartney M.A."/>
            <person name="Auch B."/>
            <person name="Kono T."/>
            <person name="Mallez S."/>
            <person name="Zhang Y."/>
            <person name="Obille A."/>
            <person name="Becker A."/>
            <person name="Abrahante J.E."/>
            <person name="Garbe J."/>
            <person name="Badalamenti J.P."/>
            <person name="Herman A."/>
            <person name="Mangelson H."/>
            <person name="Liachko I."/>
            <person name="Sullivan S."/>
            <person name="Sone E.D."/>
            <person name="Koren S."/>
            <person name="Silverstein K.A.T."/>
            <person name="Beckman K.B."/>
            <person name="Gohl D.M."/>
        </authorList>
    </citation>
    <scope>NUCLEOTIDE SEQUENCE</scope>
    <source>
        <strain evidence="1">Duluth1</strain>
        <tissue evidence="1">Whole animal</tissue>
    </source>
</reference>
<name>A0A9D4E877_DREPO</name>
<reference evidence="1" key="2">
    <citation type="submission" date="2020-11" db="EMBL/GenBank/DDBJ databases">
        <authorList>
            <person name="McCartney M.A."/>
            <person name="Auch B."/>
            <person name="Kono T."/>
            <person name="Mallez S."/>
            <person name="Becker A."/>
            <person name="Gohl D.M."/>
            <person name="Silverstein K.A.T."/>
            <person name="Koren S."/>
            <person name="Bechman K.B."/>
            <person name="Herman A."/>
            <person name="Abrahante J.E."/>
            <person name="Garbe J."/>
        </authorList>
    </citation>
    <scope>NUCLEOTIDE SEQUENCE</scope>
    <source>
        <strain evidence="1">Duluth1</strain>
        <tissue evidence="1">Whole animal</tissue>
    </source>
</reference>
<dbReference type="Proteomes" id="UP000828390">
    <property type="component" value="Unassembled WGS sequence"/>
</dbReference>
<sequence>MALCLRFFDAEKACLREEFVGFAECMSTSGKLPQEPSSSWSSHPSHRRESCIHSLQGALVESRHQYHRFDFILKVSELTDDNVEEIFTEFQLDLMVDNVTFARECRRWKSFKTLESALTPATENSYPNVRRSEWSFSTMRRHHGNGTHIDLEEVTAQSDTNMWMPIYGCGYVDADMWMRICGFRYVDADVDADMLMRIRTDGMLALPFST</sequence>
<accession>A0A9D4E877</accession>